<dbReference type="CDD" id="cd06261">
    <property type="entry name" value="TM_PBP2"/>
    <property type="match status" value="1"/>
</dbReference>
<evidence type="ECO:0000256" key="2">
    <source>
        <dbReference type="ARBA" id="ARBA00022448"/>
    </source>
</evidence>
<organism evidence="9 10">
    <name type="scientific">Leifsonia kafniensis</name>
    <dbReference type="NCBI Taxonomy" id="475957"/>
    <lineage>
        <taxon>Bacteria</taxon>
        <taxon>Bacillati</taxon>
        <taxon>Actinomycetota</taxon>
        <taxon>Actinomycetes</taxon>
        <taxon>Micrococcales</taxon>
        <taxon>Microbacteriaceae</taxon>
        <taxon>Leifsonia</taxon>
    </lineage>
</organism>
<feature type="transmembrane region" description="Helical" evidence="7">
    <location>
        <begin position="144"/>
        <end position="165"/>
    </location>
</feature>
<accession>A0ABP7KSU2</accession>
<feature type="transmembrane region" description="Helical" evidence="7">
    <location>
        <begin position="222"/>
        <end position="241"/>
    </location>
</feature>
<proteinExistence type="inferred from homology"/>
<evidence type="ECO:0000256" key="3">
    <source>
        <dbReference type="ARBA" id="ARBA00022475"/>
    </source>
</evidence>
<dbReference type="PANTHER" id="PTHR43163:SF6">
    <property type="entry name" value="DIPEPTIDE TRANSPORT SYSTEM PERMEASE PROTEIN DPPB-RELATED"/>
    <property type="match status" value="1"/>
</dbReference>
<keyword evidence="6 7" id="KW-0472">Membrane</keyword>
<keyword evidence="2 7" id="KW-0813">Transport</keyword>
<reference evidence="10" key="1">
    <citation type="journal article" date="2019" name="Int. J. Syst. Evol. Microbiol.">
        <title>The Global Catalogue of Microorganisms (GCM) 10K type strain sequencing project: providing services to taxonomists for standard genome sequencing and annotation.</title>
        <authorList>
            <consortium name="The Broad Institute Genomics Platform"/>
            <consortium name="The Broad Institute Genome Sequencing Center for Infectious Disease"/>
            <person name="Wu L."/>
            <person name="Ma J."/>
        </authorList>
    </citation>
    <scope>NUCLEOTIDE SEQUENCE [LARGE SCALE GENOMIC DNA]</scope>
    <source>
        <strain evidence="10">JCM 17021</strain>
    </source>
</reference>
<keyword evidence="5 7" id="KW-1133">Transmembrane helix</keyword>
<evidence type="ECO:0000256" key="6">
    <source>
        <dbReference type="ARBA" id="ARBA00023136"/>
    </source>
</evidence>
<dbReference type="EMBL" id="BAABCN010000010">
    <property type="protein sequence ID" value="GAA3885064.1"/>
    <property type="molecule type" value="Genomic_DNA"/>
</dbReference>
<dbReference type="SUPFAM" id="SSF161098">
    <property type="entry name" value="MetI-like"/>
    <property type="match status" value="1"/>
</dbReference>
<feature type="transmembrane region" description="Helical" evidence="7">
    <location>
        <begin position="325"/>
        <end position="351"/>
    </location>
</feature>
<dbReference type="Gene3D" id="1.10.3720.10">
    <property type="entry name" value="MetI-like"/>
    <property type="match status" value="1"/>
</dbReference>
<evidence type="ECO:0000256" key="1">
    <source>
        <dbReference type="ARBA" id="ARBA00004651"/>
    </source>
</evidence>
<comment type="caution">
    <text evidence="9">The sequence shown here is derived from an EMBL/GenBank/DDBJ whole genome shotgun (WGS) entry which is preliminary data.</text>
</comment>
<dbReference type="InterPro" id="IPR000515">
    <property type="entry name" value="MetI-like"/>
</dbReference>
<dbReference type="InterPro" id="IPR035906">
    <property type="entry name" value="MetI-like_sf"/>
</dbReference>
<evidence type="ECO:0000259" key="8">
    <source>
        <dbReference type="PROSITE" id="PS50928"/>
    </source>
</evidence>
<gene>
    <name evidence="9" type="ORF">GCM10022381_28990</name>
</gene>
<dbReference type="Pfam" id="PF00528">
    <property type="entry name" value="BPD_transp_1"/>
    <property type="match status" value="1"/>
</dbReference>
<keyword evidence="4 7" id="KW-0812">Transmembrane</keyword>
<keyword evidence="10" id="KW-1185">Reference proteome</keyword>
<protein>
    <submittedName>
        <fullName evidence="9">ABC transporter permease</fullName>
    </submittedName>
</protein>
<dbReference type="PROSITE" id="PS50928">
    <property type="entry name" value="ABC_TM1"/>
    <property type="match status" value="1"/>
</dbReference>
<feature type="domain" description="ABC transmembrane type-1" evidence="8">
    <location>
        <begin position="140"/>
        <end position="344"/>
    </location>
</feature>
<dbReference type="InterPro" id="IPR045621">
    <property type="entry name" value="BPD_transp_1_N"/>
</dbReference>
<dbReference type="Proteomes" id="UP001501803">
    <property type="component" value="Unassembled WGS sequence"/>
</dbReference>
<evidence type="ECO:0000256" key="4">
    <source>
        <dbReference type="ARBA" id="ARBA00022692"/>
    </source>
</evidence>
<feature type="transmembrane region" description="Helical" evidence="7">
    <location>
        <begin position="48"/>
        <end position="71"/>
    </location>
</feature>
<feature type="transmembrane region" description="Helical" evidence="7">
    <location>
        <begin position="281"/>
        <end position="305"/>
    </location>
</feature>
<evidence type="ECO:0000313" key="9">
    <source>
        <dbReference type="EMBL" id="GAA3885064.1"/>
    </source>
</evidence>
<comment type="subcellular location">
    <subcellularLocation>
        <location evidence="1 7">Cell membrane</location>
        <topology evidence="1 7">Multi-pass membrane protein</topology>
    </subcellularLocation>
</comment>
<evidence type="ECO:0000313" key="10">
    <source>
        <dbReference type="Proteomes" id="UP001501803"/>
    </source>
</evidence>
<evidence type="ECO:0000256" key="7">
    <source>
        <dbReference type="RuleBase" id="RU363032"/>
    </source>
</evidence>
<evidence type="ECO:0000256" key="5">
    <source>
        <dbReference type="ARBA" id="ARBA00022989"/>
    </source>
</evidence>
<name>A0ABP7KSU2_9MICO</name>
<feature type="transmembrane region" description="Helical" evidence="7">
    <location>
        <begin position="177"/>
        <end position="202"/>
    </location>
</feature>
<dbReference type="PANTHER" id="PTHR43163">
    <property type="entry name" value="DIPEPTIDE TRANSPORT SYSTEM PERMEASE PROTEIN DPPB-RELATED"/>
    <property type="match status" value="1"/>
</dbReference>
<sequence length="365" mass="39412">MESVRETPCNRHLRSGGDATLPDSIVLPLPITGIADSRSGALMKWVAYYGKVVVSSLILIFVVIMIMFLLLELAPGDPVQSLVGQVPVSDAFRAEMTAAYGLDRPLPERFVAYIANIATGNLGFSFANQEPVGELIIGRLGNTLLITLPSLVIASIGGILLGAIAARTRSKWLDGGLSYAAIGGFSLPSFWLGLLLILIFSVNLGWLPAQGMSSYTSTGLSIPHMILPILALAITEMAFMLRIMRASMIEVLGQDYIDTARSKGLSSDLVLWRHGMLNSMLPMVSVIGYSLGFTIAGSVLIEKVFGWPGMGLLLYESIQRSENMVVMGILLIITVTVVLVNILTDIVYGLVDPRIRARFRRTVGV</sequence>
<keyword evidence="3" id="KW-1003">Cell membrane</keyword>
<comment type="similarity">
    <text evidence="7">Belongs to the binding-protein-dependent transport system permease family.</text>
</comment>
<dbReference type="Pfam" id="PF19300">
    <property type="entry name" value="BPD_transp_1_N"/>
    <property type="match status" value="1"/>
</dbReference>